<evidence type="ECO:0000313" key="11">
    <source>
        <dbReference type="Proteomes" id="UP000012023"/>
    </source>
</evidence>
<evidence type="ECO:0000256" key="8">
    <source>
        <dbReference type="ARBA" id="ARBA00049120"/>
    </source>
</evidence>
<dbReference type="InterPro" id="IPR002941">
    <property type="entry name" value="DNA_methylase_N4/N6"/>
</dbReference>
<keyword evidence="5" id="KW-0949">S-adenosyl-L-methionine</keyword>
<dbReference type="InterPro" id="IPR001091">
    <property type="entry name" value="RM_Methyltransferase"/>
</dbReference>
<gene>
    <name evidence="10" type="ORF">HMPREF1418_00994</name>
</gene>
<name>M3QQX4_HELPX</name>
<evidence type="ECO:0000256" key="1">
    <source>
        <dbReference type="ARBA" id="ARBA00010203"/>
    </source>
</evidence>
<dbReference type="GO" id="GO:0015667">
    <property type="term" value="F:site-specific DNA-methyltransferase (cytosine-N4-specific) activity"/>
    <property type="evidence" value="ECO:0007669"/>
    <property type="project" value="UniProtKB-EC"/>
</dbReference>
<comment type="catalytic activity">
    <reaction evidence="8">
        <text>a 2'-deoxycytidine in DNA + S-adenosyl-L-methionine = an N(4)-methyl-2'-deoxycytidine in DNA + S-adenosyl-L-homocysteine + H(+)</text>
        <dbReference type="Rhea" id="RHEA:16857"/>
        <dbReference type="Rhea" id="RHEA-COMP:11369"/>
        <dbReference type="Rhea" id="RHEA-COMP:13674"/>
        <dbReference type="ChEBI" id="CHEBI:15378"/>
        <dbReference type="ChEBI" id="CHEBI:57856"/>
        <dbReference type="ChEBI" id="CHEBI:59789"/>
        <dbReference type="ChEBI" id="CHEBI:85452"/>
        <dbReference type="ChEBI" id="CHEBI:137933"/>
        <dbReference type="EC" id="2.1.1.113"/>
    </reaction>
</comment>
<dbReference type="GO" id="GO:0032259">
    <property type="term" value="P:methylation"/>
    <property type="evidence" value="ECO:0007669"/>
    <property type="project" value="UniProtKB-KW"/>
</dbReference>
<comment type="caution">
    <text evidence="10">The sequence shown here is derived from an EMBL/GenBank/DDBJ whole genome shotgun (WGS) entry which is preliminary data.</text>
</comment>
<dbReference type="GO" id="GO:0009307">
    <property type="term" value="P:DNA restriction-modification system"/>
    <property type="evidence" value="ECO:0007669"/>
    <property type="project" value="UniProtKB-KW"/>
</dbReference>
<keyword evidence="3 10" id="KW-0489">Methyltransferase</keyword>
<protein>
    <recommendedName>
        <fullName evidence="2">site-specific DNA-methyltransferase (cytosine-N(4)-specific)</fullName>
        <ecNumber evidence="2">2.1.1.113</ecNumber>
    </recommendedName>
</protein>
<evidence type="ECO:0000256" key="5">
    <source>
        <dbReference type="ARBA" id="ARBA00022691"/>
    </source>
</evidence>
<comment type="similarity">
    <text evidence="1">Belongs to the N(4)/N(6)-methyltransferase family. N(4) subfamily.</text>
</comment>
<evidence type="ECO:0000313" key="10">
    <source>
        <dbReference type="EMBL" id="EMH22786.1"/>
    </source>
</evidence>
<accession>M3QQX4</accession>
<dbReference type="EC" id="2.1.1.113" evidence="2"/>
<keyword evidence="4 10" id="KW-0808">Transferase</keyword>
<evidence type="ECO:0000256" key="7">
    <source>
        <dbReference type="ARBA" id="ARBA00023125"/>
    </source>
</evidence>
<evidence type="ECO:0000259" key="9">
    <source>
        <dbReference type="Pfam" id="PF01555"/>
    </source>
</evidence>
<dbReference type="AlphaFoldDB" id="M3QQX4"/>
<evidence type="ECO:0000256" key="6">
    <source>
        <dbReference type="ARBA" id="ARBA00022747"/>
    </source>
</evidence>
<reference evidence="10 11" key="1">
    <citation type="submission" date="2012-11" db="EMBL/GenBank/DDBJ databases">
        <authorList>
            <person name="Weinstock G."/>
            <person name="Sodergren E."/>
            <person name="Lobos E.A."/>
            <person name="Fulton L."/>
            <person name="Fulton R."/>
            <person name="Courtney L."/>
            <person name="Fronick C."/>
            <person name="O'Laughlin M."/>
            <person name="Godfrey J."/>
            <person name="Wilson R.M."/>
            <person name="Miner T."/>
            <person name="Farmer C."/>
            <person name="Delehaunty K."/>
            <person name="Cordes M."/>
            <person name="Minx P."/>
            <person name="Tomlinson C."/>
            <person name="Chen J."/>
            <person name="Wollam A."/>
            <person name="Pepin K.H."/>
            <person name="Bhonagiri V."/>
            <person name="Zhang X."/>
            <person name="Suruliraj S."/>
            <person name="Antonio M."/>
            <person name="Secka O."/>
            <person name="Thomas J."/>
            <person name="Warren W."/>
            <person name="Mitreva M."/>
            <person name="Mardis E.R."/>
            <person name="Wilson R.K."/>
        </authorList>
    </citation>
    <scope>NUCLEOTIDE SEQUENCE [LARGE SCALE GENOMIC DNA]</scope>
    <source>
        <strain evidence="10 11">GAM260BSi</strain>
    </source>
</reference>
<evidence type="ECO:0000256" key="3">
    <source>
        <dbReference type="ARBA" id="ARBA00022603"/>
    </source>
</evidence>
<keyword evidence="7" id="KW-0238">DNA-binding</keyword>
<dbReference type="PRINTS" id="PR00508">
    <property type="entry name" value="S21N4MTFRASE"/>
</dbReference>
<dbReference type="PROSITE" id="PS00093">
    <property type="entry name" value="N4_MTASE"/>
    <property type="match status" value="1"/>
</dbReference>
<dbReference type="HOGENOM" id="CLU_1903812_0_0_7"/>
<evidence type="ECO:0000256" key="2">
    <source>
        <dbReference type="ARBA" id="ARBA00012185"/>
    </source>
</evidence>
<feature type="domain" description="DNA methylase N-4/N-6" evidence="9">
    <location>
        <begin position="9"/>
        <end position="131"/>
    </location>
</feature>
<dbReference type="EMBL" id="APDV01000064">
    <property type="protein sequence ID" value="EMH22786.1"/>
    <property type="molecule type" value="Genomic_DNA"/>
</dbReference>
<proteinExistence type="inferred from homology"/>
<dbReference type="Proteomes" id="UP000012023">
    <property type="component" value="Unassembled WGS sequence"/>
</dbReference>
<dbReference type="SUPFAM" id="SSF53335">
    <property type="entry name" value="S-adenosyl-L-methionine-dependent methyltransferases"/>
    <property type="match status" value="1"/>
</dbReference>
<dbReference type="Gene3D" id="3.40.50.150">
    <property type="entry name" value="Vaccinia Virus protein VP39"/>
    <property type="match status" value="1"/>
</dbReference>
<keyword evidence="6" id="KW-0680">Restriction system</keyword>
<sequence length="133" mass="15574">MNEVPDNSVDLIITSPPYFNIKDYTKNGTQDLQHSAQHVEDLGALEKYEDYLLGLLKVWLECYRALKPNGKLCINAPLMPMLKKVLNTHYNRHIFDLHADIQHSILHDLNNMLENKPKMFLLDVYIWKRTNPN</sequence>
<organism evidence="10 11">
    <name type="scientific">Helicobacter pylori GAM260BSi</name>
    <dbReference type="NCBI Taxonomy" id="1159046"/>
    <lineage>
        <taxon>Bacteria</taxon>
        <taxon>Pseudomonadati</taxon>
        <taxon>Campylobacterota</taxon>
        <taxon>Epsilonproteobacteria</taxon>
        <taxon>Campylobacterales</taxon>
        <taxon>Helicobacteraceae</taxon>
        <taxon>Helicobacter</taxon>
    </lineage>
</organism>
<dbReference type="InterPro" id="IPR029063">
    <property type="entry name" value="SAM-dependent_MTases_sf"/>
</dbReference>
<dbReference type="PATRIC" id="fig|1159046.3.peg.930"/>
<dbReference type="InterPro" id="IPR017985">
    <property type="entry name" value="MeTrfase_CN4_CS"/>
</dbReference>
<dbReference type="Pfam" id="PF01555">
    <property type="entry name" value="N6_N4_Mtase"/>
    <property type="match status" value="1"/>
</dbReference>
<dbReference type="GO" id="GO:0008170">
    <property type="term" value="F:N-methyltransferase activity"/>
    <property type="evidence" value="ECO:0007669"/>
    <property type="project" value="InterPro"/>
</dbReference>
<evidence type="ECO:0000256" key="4">
    <source>
        <dbReference type="ARBA" id="ARBA00022679"/>
    </source>
</evidence>
<dbReference type="GO" id="GO:0003677">
    <property type="term" value="F:DNA binding"/>
    <property type="evidence" value="ECO:0007669"/>
    <property type="project" value="UniProtKB-KW"/>
</dbReference>